<dbReference type="SUPFAM" id="SSF51569">
    <property type="entry name" value="Aldolase"/>
    <property type="match status" value="1"/>
</dbReference>
<comment type="catalytic activity">
    <reaction evidence="7 8">
        <text>D-erythrose 4-phosphate + phosphoenolpyruvate + H2O = 7-phospho-2-dehydro-3-deoxy-D-arabino-heptonate + phosphate</text>
        <dbReference type="Rhea" id="RHEA:14717"/>
        <dbReference type="ChEBI" id="CHEBI:15377"/>
        <dbReference type="ChEBI" id="CHEBI:16897"/>
        <dbReference type="ChEBI" id="CHEBI:43474"/>
        <dbReference type="ChEBI" id="CHEBI:58394"/>
        <dbReference type="ChEBI" id="CHEBI:58702"/>
        <dbReference type="EC" id="2.5.1.54"/>
    </reaction>
</comment>
<dbReference type="FunFam" id="3.20.20.70:FF:000005">
    <property type="entry name" value="Phospho-2-dehydro-3-deoxyheptonate aldolase"/>
    <property type="match status" value="1"/>
</dbReference>
<dbReference type="OrthoDB" id="9807331at2"/>
<reference evidence="10 11" key="1">
    <citation type="submission" date="2017-02" db="EMBL/GenBank/DDBJ databases">
        <authorList>
            <person name="Dridi B."/>
        </authorList>
    </citation>
    <scope>NUCLEOTIDE SEQUENCE [LARGE SCALE GENOMIC DNA]</scope>
    <source>
        <strain evidence="10 11">JB380</strain>
    </source>
</reference>
<dbReference type="EC" id="2.5.1.54" evidence="8"/>
<dbReference type="InterPro" id="IPR013785">
    <property type="entry name" value="Aldolase_TIM"/>
</dbReference>
<dbReference type="NCBIfam" id="NF009395">
    <property type="entry name" value="PRK12755.1"/>
    <property type="match status" value="1"/>
</dbReference>
<keyword evidence="6 8" id="KW-0057">Aromatic amino acid biosynthesis</keyword>
<dbReference type="GO" id="GO:0042802">
    <property type="term" value="F:identical protein binding"/>
    <property type="evidence" value="ECO:0007669"/>
    <property type="project" value="UniProtKB-ARBA"/>
</dbReference>
<dbReference type="NCBIfam" id="TIGR00034">
    <property type="entry name" value="aroFGH"/>
    <property type="match status" value="1"/>
</dbReference>
<sequence length="358" mass="38847">MSEQQVHNLNVLAQDVLTTPDALKQAVPLTDTAERTVIEGRQTIQNILDGKDPRLLVVVGPCSIHDVDAALDYARRLRKLADQVSDSLYIVMRVYFEKPRTTVGWKGLINDPHLNDSFEIDEGLHIARKLLVDLAELGLPLATEALDPISPQYLQDCISWSAIGARTTESQTHREMASGLSSPVGFKNGTDGSLDVAINALQSVASPHNFLGINPAGQVAIIRTRGNAYGHVVLRGGNGKPNYDSVSVTLAEKELKKANLSANIMIDCSHANSNKDAALQPLVLENVTNQILEGNISIIGLMVESNIGWGNQKVPADLSQLQYGVSITDACIDWDTTVETFTRMNDKLAPALAKRIAQ</sequence>
<dbReference type="InterPro" id="IPR006219">
    <property type="entry name" value="DAHP_synth_1"/>
</dbReference>
<dbReference type="PANTHER" id="PTHR21225">
    <property type="entry name" value="PHOSPHO-2-DEHYDRO-3-DEOXYHEPTONATE ALDOLASE DAHP SYNTHETASE"/>
    <property type="match status" value="1"/>
</dbReference>
<evidence type="ECO:0000313" key="10">
    <source>
        <dbReference type="EMBL" id="SJN13740.1"/>
    </source>
</evidence>
<dbReference type="Gene3D" id="3.20.20.70">
    <property type="entry name" value="Aldolase class I"/>
    <property type="match status" value="1"/>
</dbReference>
<evidence type="ECO:0000256" key="7">
    <source>
        <dbReference type="ARBA" id="ARBA00047508"/>
    </source>
</evidence>
<comment type="pathway">
    <text evidence="2 8">Metabolic intermediate biosynthesis; chorismate biosynthesis; chorismate from D-erythrose 4-phosphate and phosphoenolpyruvate: step 1/7.</text>
</comment>
<evidence type="ECO:0000256" key="3">
    <source>
        <dbReference type="ARBA" id="ARBA00007985"/>
    </source>
</evidence>
<evidence type="ECO:0000256" key="1">
    <source>
        <dbReference type="ARBA" id="ARBA00003726"/>
    </source>
</evidence>
<evidence type="ECO:0000256" key="8">
    <source>
        <dbReference type="PIRNR" id="PIRNR001361"/>
    </source>
</evidence>
<proteinExistence type="inferred from homology"/>
<comment type="caution">
    <text evidence="10">The sequence shown here is derived from an EMBL/GenBank/DDBJ whole genome shotgun (WGS) entry which is preliminary data.</text>
</comment>
<dbReference type="PANTHER" id="PTHR21225:SF10">
    <property type="entry name" value="PHOSPHO-2-DEHYDRO-3-DEOXYHEPTONATE ALDOLASE, TYR-SENSITIVE"/>
    <property type="match status" value="1"/>
</dbReference>
<dbReference type="InterPro" id="IPR006218">
    <property type="entry name" value="DAHP1/KDSA"/>
</dbReference>
<dbReference type="EMBL" id="FUKM01000048">
    <property type="protein sequence ID" value="SJN13740.1"/>
    <property type="molecule type" value="Genomic_DNA"/>
</dbReference>
<dbReference type="GO" id="GO:0009073">
    <property type="term" value="P:aromatic amino acid family biosynthetic process"/>
    <property type="evidence" value="ECO:0007669"/>
    <property type="project" value="UniProtKB-KW"/>
</dbReference>
<evidence type="ECO:0000256" key="4">
    <source>
        <dbReference type="ARBA" id="ARBA00022605"/>
    </source>
</evidence>
<dbReference type="PIRSF" id="PIRSF001361">
    <property type="entry name" value="DAHP_synthase"/>
    <property type="match status" value="1"/>
</dbReference>
<feature type="domain" description="DAHP synthetase I/KDSA" evidence="9">
    <location>
        <begin position="45"/>
        <end position="339"/>
    </location>
</feature>
<keyword evidence="4 8" id="KW-0028">Amino-acid biosynthesis</keyword>
<dbReference type="Pfam" id="PF00793">
    <property type="entry name" value="DAHP_synth_1"/>
    <property type="match status" value="1"/>
</dbReference>
<protein>
    <recommendedName>
        <fullName evidence="8">Phospho-2-dehydro-3-deoxyheptonate aldolase</fullName>
        <ecNumber evidence="8">2.5.1.54</ecNumber>
    </recommendedName>
</protein>
<dbReference type="AlphaFoldDB" id="A0A1R4I1Q7"/>
<dbReference type="GO" id="GO:0009423">
    <property type="term" value="P:chorismate biosynthetic process"/>
    <property type="evidence" value="ECO:0007669"/>
    <property type="project" value="UniProtKB-UniPathway"/>
</dbReference>
<comment type="function">
    <text evidence="1 8">Stereospecific condensation of phosphoenolpyruvate (PEP) and D-erythrose-4-phosphate (E4P) giving rise to 3-deoxy-D-arabino-heptulosonate-7-phosphate (DAHP).</text>
</comment>
<keyword evidence="5 8" id="KW-0808">Transferase</keyword>
<dbReference type="RefSeq" id="WP_087109231.1">
    <property type="nucleotide sequence ID" value="NZ_FUKM01000048.1"/>
</dbReference>
<gene>
    <name evidence="10" type="ORF">CZ787_11645</name>
</gene>
<dbReference type="Proteomes" id="UP000196331">
    <property type="component" value="Unassembled WGS sequence"/>
</dbReference>
<comment type="similarity">
    <text evidence="3 8">Belongs to the class-I DAHP synthase family.</text>
</comment>
<evidence type="ECO:0000259" key="9">
    <source>
        <dbReference type="Pfam" id="PF00793"/>
    </source>
</evidence>
<evidence type="ECO:0000256" key="5">
    <source>
        <dbReference type="ARBA" id="ARBA00022679"/>
    </source>
</evidence>
<dbReference type="GO" id="GO:0008652">
    <property type="term" value="P:amino acid biosynthetic process"/>
    <property type="evidence" value="ECO:0007669"/>
    <property type="project" value="UniProtKB-KW"/>
</dbReference>
<dbReference type="GO" id="GO:0003849">
    <property type="term" value="F:3-deoxy-7-phosphoheptulonate synthase activity"/>
    <property type="evidence" value="ECO:0007669"/>
    <property type="project" value="UniProtKB-EC"/>
</dbReference>
<organism evidence="10 11">
    <name type="scientific">Halomonas citrativorans</name>
    <dbReference type="NCBI Taxonomy" id="2742612"/>
    <lineage>
        <taxon>Bacteria</taxon>
        <taxon>Pseudomonadati</taxon>
        <taxon>Pseudomonadota</taxon>
        <taxon>Gammaproteobacteria</taxon>
        <taxon>Oceanospirillales</taxon>
        <taxon>Halomonadaceae</taxon>
        <taxon>Halomonas</taxon>
    </lineage>
</organism>
<evidence type="ECO:0000256" key="6">
    <source>
        <dbReference type="ARBA" id="ARBA00023141"/>
    </source>
</evidence>
<dbReference type="UniPathway" id="UPA00053">
    <property type="reaction ID" value="UER00084"/>
</dbReference>
<evidence type="ECO:0000313" key="11">
    <source>
        <dbReference type="Proteomes" id="UP000196331"/>
    </source>
</evidence>
<dbReference type="GO" id="GO:0005737">
    <property type="term" value="C:cytoplasm"/>
    <property type="evidence" value="ECO:0007669"/>
    <property type="project" value="TreeGrafter"/>
</dbReference>
<name>A0A1R4I1Q7_9GAMM</name>
<accession>A0A1R4I1Q7</accession>
<evidence type="ECO:0000256" key="2">
    <source>
        <dbReference type="ARBA" id="ARBA00004688"/>
    </source>
</evidence>